<sequence length="55" mass="6551">MIAVYPEIGKLTDHEDVRIKIVRDYFIIYKEESNRIVILSIWNSRQNPGKLKSIF</sequence>
<keyword evidence="1" id="KW-1277">Toxin-antitoxin system</keyword>
<comment type="caution">
    <text evidence="2">The sequence shown here is derived from an EMBL/GenBank/DDBJ whole genome shotgun (WGS) entry which is preliminary data.</text>
</comment>
<dbReference type="Proteomes" id="UP001245285">
    <property type="component" value="Unassembled WGS sequence"/>
</dbReference>
<dbReference type="InterPro" id="IPR035093">
    <property type="entry name" value="RelE/ParE_toxin_dom_sf"/>
</dbReference>
<evidence type="ECO:0000313" key="2">
    <source>
        <dbReference type="EMBL" id="MDT0646670.1"/>
    </source>
</evidence>
<name>A0ABU3CJZ4_9FLAO</name>
<dbReference type="EMBL" id="JAVRHO010000009">
    <property type="protein sequence ID" value="MDT0646670.1"/>
    <property type="molecule type" value="Genomic_DNA"/>
</dbReference>
<dbReference type="Gene3D" id="3.30.2310.20">
    <property type="entry name" value="RelE-like"/>
    <property type="match status" value="1"/>
</dbReference>
<protein>
    <submittedName>
        <fullName evidence="2">Type II toxin-antitoxin system RelE/ParE family toxin</fullName>
    </submittedName>
</protein>
<dbReference type="RefSeq" id="WP_311494854.1">
    <property type="nucleotide sequence ID" value="NZ_JAVRHO010000009.1"/>
</dbReference>
<dbReference type="Pfam" id="PF05016">
    <property type="entry name" value="ParE_toxin"/>
    <property type="match status" value="1"/>
</dbReference>
<gene>
    <name evidence="2" type="ORF">RM545_08205</name>
</gene>
<keyword evidence="3" id="KW-1185">Reference proteome</keyword>
<reference evidence="2 3" key="1">
    <citation type="submission" date="2023-09" db="EMBL/GenBank/DDBJ databases">
        <authorList>
            <person name="Rey-Velasco X."/>
        </authorList>
    </citation>
    <scope>NUCLEOTIDE SEQUENCE [LARGE SCALE GENOMIC DNA]</scope>
    <source>
        <strain evidence="2 3">F260</strain>
    </source>
</reference>
<evidence type="ECO:0000256" key="1">
    <source>
        <dbReference type="ARBA" id="ARBA00022649"/>
    </source>
</evidence>
<dbReference type="InterPro" id="IPR007712">
    <property type="entry name" value="RelE/ParE_toxin"/>
</dbReference>
<organism evidence="2 3">
    <name type="scientific">Autumnicola lenta</name>
    <dbReference type="NCBI Taxonomy" id="3075593"/>
    <lineage>
        <taxon>Bacteria</taxon>
        <taxon>Pseudomonadati</taxon>
        <taxon>Bacteroidota</taxon>
        <taxon>Flavobacteriia</taxon>
        <taxon>Flavobacteriales</taxon>
        <taxon>Flavobacteriaceae</taxon>
        <taxon>Autumnicola</taxon>
    </lineage>
</organism>
<proteinExistence type="predicted"/>
<evidence type="ECO:0000313" key="3">
    <source>
        <dbReference type="Proteomes" id="UP001245285"/>
    </source>
</evidence>
<accession>A0ABU3CJZ4</accession>